<feature type="compositionally biased region" description="Low complexity" evidence="1">
    <location>
        <begin position="14"/>
        <end position="27"/>
    </location>
</feature>
<evidence type="ECO:0000313" key="2">
    <source>
        <dbReference type="EMBL" id="GHH80537.1"/>
    </source>
</evidence>
<keyword evidence="3" id="KW-1185">Reference proteome</keyword>
<proteinExistence type="predicted"/>
<feature type="region of interest" description="Disordered" evidence="1">
    <location>
        <begin position="155"/>
        <end position="182"/>
    </location>
</feature>
<feature type="region of interest" description="Disordered" evidence="1">
    <location>
        <begin position="1"/>
        <end position="27"/>
    </location>
</feature>
<dbReference type="Proteomes" id="UP000603227">
    <property type="component" value="Unassembled WGS sequence"/>
</dbReference>
<dbReference type="AlphaFoldDB" id="A0A919G9F3"/>
<sequence length="182" mass="20436">MNTPHHTEPHHTATDATATDATAPSEDTVQVEAFYTTEKKLGHWTEARRIDVRARRSSLHLDLRSHRIPEGEIVVHLHAERSTVKLLVPDGAVVDETELELPDRSKVKDAQRHAPAADDGRRIRLTGRLQHSEIRISRGGMANLSTMFTREFVEEARRAHREGDHPALPDPSLPGPRPKDDV</sequence>
<gene>
    <name evidence="2" type="ORF">GCM10017771_00060</name>
</gene>
<dbReference type="EMBL" id="BNAT01000001">
    <property type="protein sequence ID" value="GHH80537.1"/>
    <property type="molecule type" value="Genomic_DNA"/>
</dbReference>
<comment type="caution">
    <text evidence="2">The sequence shown here is derived from an EMBL/GenBank/DDBJ whole genome shotgun (WGS) entry which is preliminary data.</text>
</comment>
<evidence type="ECO:0000313" key="3">
    <source>
        <dbReference type="Proteomes" id="UP000603227"/>
    </source>
</evidence>
<reference evidence="2" key="1">
    <citation type="journal article" date="2014" name="Int. J. Syst. Evol. Microbiol.">
        <title>Complete genome sequence of Corynebacterium casei LMG S-19264T (=DSM 44701T), isolated from a smear-ripened cheese.</title>
        <authorList>
            <consortium name="US DOE Joint Genome Institute (JGI-PGF)"/>
            <person name="Walter F."/>
            <person name="Albersmeier A."/>
            <person name="Kalinowski J."/>
            <person name="Ruckert C."/>
        </authorList>
    </citation>
    <scope>NUCLEOTIDE SEQUENCE</scope>
    <source>
        <strain evidence="2">CGMCC 4.7403</strain>
    </source>
</reference>
<feature type="compositionally biased region" description="Basic and acidic residues" evidence="1">
    <location>
        <begin position="1"/>
        <end position="13"/>
    </location>
</feature>
<reference evidence="2" key="2">
    <citation type="submission" date="2020-09" db="EMBL/GenBank/DDBJ databases">
        <authorList>
            <person name="Sun Q."/>
            <person name="Zhou Y."/>
        </authorList>
    </citation>
    <scope>NUCLEOTIDE SEQUENCE</scope>
    <source>
        <strain evidence="2">CGMCC 4.7403</strain>
    </source>
</reference>
<organism evidence="2 3">
    <name type="scientific">Streptomyces capitiformicae</name>
    <dbReference type="NCBI Taxonomy" id="2014920"/>
    <lineage>
        <taxon>Bacteria</taxon>
        <taxon>Bacillati</taxon>
        <taxon>Actinomycetota</taxon>
        <taxon>Actinomycetes</taxon>
        <taxon>Kitasatosporales</taxon>
        <taxon>Streptomycetaceae</taxon>
        <taxon>Streptomyces</taxon>
    </lineage>
</organism>
<feature type="compositionally biased region" description="Basic and acidic residues" evidence="1">
    <location>
        <begin position="155"/>
        <end position="167"/>
    </location>
</feature>
<evidence type="ECO:0000256" key="1">
    <source>
        <dbReference type="SAM" id="MobiDB-lite"/>
    </source>
</evidence>
<accession>A0A919G9F3</accession>
<dbReference type="RefSeq" id="WP_229913512.1">
    <property type="nucleotide sequence ID" value="NZ_BNAT01000001.1"/>
</dbReference>
<protein>
    <submittedName>
        <fullName evidence="2">Uncharacterized protein</fullName>
    </submittedName>
</protein>
<name>A0A919G9F3_9ACTN</name>